<organism evidence="1 2">
    <name type="scientific">Agrobacterium tumefaciens</name>
    <dbReference type="NCBI Taxonomy" id="358"/>
    <lineage>
        <taxon>Bacteria</taxon>
        <taxon>Pseudomonadati</taxon>
        <taxon>Pseudomonadota</taxon>
        <taxon>Alphaproteobacteria</taxon>
        <taxon>Hyphomicrobiales</taxon>
        <taxon>Rhizobiaceae</taxon>
        <taxon>Rhizobium/Agrobacterium group</taxon>
        <taxon>Agrobacterium</taxon>
        <taxon>Agrobacterium tumefaciens complex</taxon>
    </lineage>
</organism>
<gene>
    <name evidence="1" type="ORF">EXN61_21980</name>
</gene>
<dbReference type="Gene3D" id="3.40.50.300">
    <property type="entry name" value="P-loop containing nucleotide triphosphate hydrolases"/>
    <property type="match status" value="1"/>
</dbReference>
<reference evidence="1 2" key="1">
    <citation type="journal article" date="2019" name="Appl. Microbiol. Biotechnol.">
        <title>Differential efficiency of wild type rhizogenic strains for rol gene transformation of plants.</title>
        <authorList>
            <person name="Desmet S."/>
            <person name="De Keyser E."/>
            <person name="Van Vaerenbergh J."/>
            <person name="Baeyen S."/>
            <person name="Van Huylenbroeck J."/>
            <person name="Geelen D."/>
            <person name="Dhooghe E."/>
        </authorList>
    </citation>
    <scope>NUCLEOTIDE SEQUENCE [LARGE SCALE GENOMIC DNA]</scope>
    <source>
        <strain evidence="1 2">MAFF210266</strain>
    </source>
</reference>
<comment type="caution">
    <text evidence="1">The sequence shown here is derived from an EMBL/GenBank/DDBJ whole genome shotgun (WGS) entry which is preliminary data.</text>
</comment>
<dbReference type="RefSeq" id="WP_142859213.1">
    <property type="nucleotide sequence ID" value="NZ_SGOE01000008.1"/>
</dbReference>
<dbReference type="AlphaFoldDB" id="A0A546XS02"/>
<name>A0A546XS02_AGRTU</name>
<sequence>MTNDIATRHVSLDNRPGKKLDRYHRGNGTFTKRDYDELCAIGGVPIPILDLAKAYAEKTIAKPDVGANDHLNIDDSGNVTAAAKTTAMAEEPQALPVGAVDYLNMPIPDKFKMVDAADLSEEDDKKDWVIRDVFAAGEFSYVAGVPGAGKSVIIGDASCSIACGLSDWHGHEIDRPGFVLYFAAERAPLVRRRMRAWFKHNGIRQGSANLTVVSASVNLTSEKFEDVDSIIAIIKQKEAETGKVCRFIVFDTLSRVFGPGDQHHPKDMMKLVNSVYRIMEVITGAHILLVHHTTWAGDRAKGAIDLDGSVDVSFMVDDRGGIKVMRNDGANDGEEGDVVGYTLESVELSIDENGAPINAPVVVKAEIPERERQAPANANYGKLGQKKGKAIDTGTERYRHGSIVIEIIRDIHERASKAKGIEADMSKCAAPVDVVKEAFLDRMGYMQTTDRKRKNKMNGWFNRAKESLEERNSFVVVDKTFVLPEVD</sequence>
<evidence type="ECO:0000313" key="2">
    <source>
        <dbReference type="Proteomes" id="UP000317023"/>
    </source>
</evidence>
<accession>A0A546XS02</accession>
<dbReference type="EMBL" id="SGOE01000008">
    <property type="protein sequence ID" value="TRB03528.1"/>
    <property type="molecule type" value="Genomic_DNA"/>
</dbReference>
<dbReference type="Pfam" id="PF13481">
    <property type="entry name" value="AAA_25"/>
    <property type="match status" value="1"/>
</dbReference>
<dbReference type="InterPro" id="IPR027417">
    <property type="entry name" value="P-loop_NTPase"/>
</dbReference>
<dbReference type="SUPFAM" id="SSF52540">
    <property type="entry name" value="P-loop containing nucleoside triphosphate hydrolases"/>
    <property type="match status" value="1"/>
</dbReference>
<proteinExistence type="predicted"/>
<evidence type="ECO:0000313" key="1">
    <source>
        <dbReference type="EMBL" id="TRB03528.1"/>
    </source>
</evidence>
<dbReference type="Proteomes" id="UP000317023">
    <property type="component" value="Unassembled WGS sequence"/>
</dbReference>
<protein>
    <submittedName>
        <fullName evidence="1">AAA family ATPase</fullName>
    </submittedName>
</protein>